<evidence type="ECO:0000256" key="5">
    <source>
        <dbReference type="ARBA" id="ARBA00023136"/>
    </source>
</evidence>
<feature type="domain" description="Major facilitator superfamily (MFS) profile" evidence="7">
    <location>
        <begin position="15"/>
        <end position="419"/>
    </location>
</feature>
<name>A0ABV9Q0N7_9BACL</name>
<keyword evidence="9" id="KW-1185">Reference proteome</keyword>
<feature type="transmembrane region" description="Helical" evidence="6">
    <location>
        <begin position="393"/>
        <end position="414"/>
    </location>
</feature>
<proteinExistence type="predicted"/>
<dbReference type="Pfam" id="PF07690">
    <property type="entry name" value="MFS_1"/>
    <property type="match status" value="1"/>
</dbReference>
<keyword evidence="3 6" id="KW-0812">Transmembrane</keyword>
<feature type="transmembrane region" description="Helical" evidence="6">
    <location>
        <begin position="330"/>
        <end position="350"/>
    </location>
</feature>
<feature type="transmembrane region" description="Helical" evidence="6">
    <location>
        <begin position="239"/>
        <end position="257"/>
    </location>
</feature>
<dbReference type="Proteomes" id="UP001596002">
    <property type="component" value="Unassembled WGS sequence"/>
</dbReference>
<dbReference type="CDD" id="cd17355">
    <property type="entry name" value="MFS_YcxA_like"/>
    <property type="match status" value="1"/>
</dbReference>
<evidence type="ECO:0000256" key="6">
    <source>
        <dbReference type="SAM" id="Phobius"/>
    </source>
</evidence>
<keyword evidence="2" id="KW-0813">Transport</keyword>
<reference evidence="9" key="1">
    <citation type="journal article" date="2019" name="Int. J. Syst. Evol. Microbiol.">
        <title>The Global Catalogue of Microorganisms (GCM) 10K type strain sequencing project: providing services to taxonomists for standard genome sequencing and annotation.</title>
        <authorList>
            <consortium name="The Broad Institute Genomics Platform"/>
            <consortium name="The Broad Institute Genome Sequencing Center for Infectious Disease"/>
            <person name="Wu L."/>
            <person name="Ma J."/>
        </authorList>
    </citation>
    <scope>NUCLEOTIDE SEQUENCE [LARGE SCALE GENOMIC DNA]</scope>
    <source>
        <strain evidence="9">WYCCWR 12678</strain>
    </source>
</reference>
<keyword evidence="4 6" id="KW-1133">Transmembrane helix</keyword>
<accession>A0ABV9Q0N7</accession>
<feature type="transmembrane region" description="Helical" evidence="6">
    <location>
        <begin position="304"/>
        <end position="324"/>
    </location>
</feature>
<gene>
    <name evidence="8" type="ORF">ACFO8Q_02240</name>
</gene>
<dbReference type="PANTHER" id="PTHR11360">
    <property type="entry name" value="MONOCARBOXYLATE TRANSPORTER"/>
    <property type="match status" value="1"/>
</dbReference>
<organism evidence="8 9">
    <name type="scientific">Effusibacillus consociatus</name>
    <dbReference type="NCBI Taxonomy" id="1117041"/>
    <lineage>
        <taxon>Bacteria</taxon>
        <taxon>Bacillati</taxon>
        <taxon>Bacillota</taxon>
        <taxon>Bacilli</taxon>
        <taxon>Bacillales</taxon>
        <taxon>Alicyclobacillaceae</taxon>
        <taxon>Effusibacillus</taxon>
    </lineage>
</organism>
<dbReference type="Gene3D" id="1.20.1250.20">
    <property type="entry name" value="MFS general substrate transporter like domains"/>
    <property type="match status" value="2"/>
</dbReference>
<dbReference type="PANTHER" id="PTHR11360:SF284">
    <property type="entry name" value="EG:103B4.3 PROTEIN-RELATED"/>
    <property type="match status" value="1"/>
</dbReference>
<dbReference type="InterPro" id="IPR011701">
    <property type="entry name" value="MFS"/>
</dbReference>
<dbReference type="RefSeq" id="WP_380023986.1">
    <property type="nucleotide sequence ID" value="NZ_JBHSHC010000014.1"/>
</dbReference>
<dbReference type="InterPro" id="IPR036259">
    <property type="entry name" value="MFS_trans_sf"/>
</dbReference>
<dbReference type="InterPro" id="IPR050327">
    <property type="entry name" value="Proton-linked_MCT"/>
</dbReference>
<sequence>MNVYGSSMKPTSHRIYWIVAGVTFLTLLVSAGVRSTPGVLIIPLEQSFGWDRTAVTFPLAINLALYGLCGPFAAAFMERYGIRRIMIIALSLLAIGTSLSSLMKSEWHMAILWGVVVGLGTGLTSSVLGAVVANKWFKERRGLIVGMFTASGATGQLIFLPLFAKITSSYSWQAVVWVTSAASLIVVLLVVWLMRNKPDDAGVLPYGAVEASEVDEQRQTNPFVSVVNGLRAGIRSKDFWLLAGSFFICGLSTNGLIGTHFIPHSIEHGIPEVRASSMLAVIGIFDIMGTIASGWLTDRWDSRWLLFWYYGLRGFSLLLLPYAIGESSFGLVLFIVFYGLDWVATVPPTVRLCADSFGKESGVVFGWIWASHQLGAATAAFGGGVLHSLFGDYQLTFLLAGLSCLVASGLVVKIRKNNKPVVRHLA</sequence>
<evidence type="ECO:0000256" key="4">
    <source>
        <dbReference type="ARBA" id="ARBA00022989"/>
    </source>
</evidence>
<feature type="transmembrane region" description="Helical" evidence="6">
    <location>
        <begin position="362"/>
        <end position="381"/>
    </location>
</feature>
<feature type="transmembrane region" description="Helical" evidence="6">
    <location>
        <begin position="109"/>
        <end position="131"/>
    </location>
</feature>
<evidence type="ECO:0000313" key="8">
    <source>
        <dbReference type="EMBL" id="MFC4766220.1"/>
    </source>
</evidence>
<evidence type="ECO:0000256" key="2">
    <source>
        <dbReference type="ARBA" id="ARBA00022448"/>
    </source>
</evidence>
<dbReference type="EMBL" id="JBHSHC010000014">
    <property type="protein sequence ID" value="MFC4766220.1"/>
    <property type="molecule type" value="Genomic_DNA"/>
</dbReference>
<dbReference type="SUPFAM" id="SSF103473">
    <property type="entry name" value="MFS general substrate transporter"/>
    <property type="match status" value="1"/>
</dbReference>
<feature type="transmembrane region" description="Helical" evidence="6">
    <location>
        <begin position="15"/>
        <end position="33"/>
    </location>
</feature>
<feature type="transmembrane region" description="Helical" evidence="6">
    <location>
        <begin position="277"/>
        <end position="297"/>
    </location>
</feature>
<comment type="subcellular location">
    <subcellularLocation>
        <location evidence="1">Cell membrane</location>
        <topology evidence="1">Multi-pass membrane protein</topology>
    </subcellularLocation>
</comment>
<comment type="caution">
    <text evidence="8">The sequence shown here is derived from an EMBL/GenBank/DDBJ whole genome shotgun (WGS) entry which is preliminary data.</text>
</comment>
<dbReference type="PROSITE" id="PS50850">
    <property type="entry name" value="MFS"/>
    <property type="match status" value="1"/>
</dbReference>
<feature type="transmembrane region" description="Helical" evidence="6">
    <location>
        <begin position="143"/>
        <end position="164"/>
    </location>
</feature>
<feature type="transmembrane region" description="Helical" evidence="6">
    <location>
        <begin position="53"/>
        <end position="73"/>
    </location>
</feature>
<evidence type="ECO:0000256" key="3">
    <source>
        <dbReference type="ARBA" id="ARBA00022692"/>
    </source>
</evidence>
<keyword evidence="5 6" id="KW-0472">Membrane</keyword>
<feature type="transmembrane region" description="Helical" evidence="6">
    <location>
        <begin position="85"/>
        <end position="103"/>
    </location>
</feature>
<evidence type="ECO:0000256" key="1">
    <source>
        <dbReference type="ARBA" id="ARBA00004651"/>
    </source>
</evidence>
<protein>
    <submittedName>
        <fullName evidence="8">MFS transporter</fullName>
    </submittedName>
</protein>
<feature type="transmembrane region" description="Helical" evidence="6">
    <location>
        <begin position="170"/>
        <end position="194"/>
    </location>
</feature>
<evidence type="ECO:0000313" key="9">
    <source>
        <dbReference type="Proteomes" id="UP001596002"/>
    </source>
</evidence>
<evidence type="ECO:0000259" key="7">
    <source>
        <dbReference type="PROSITE" id="PS50850"/>
    </source>
</evidence>
<dbReference type="InterPro" id="IPR020846">
    <property type="entry name" value="MFS_dom"/>
</dbReference>